<dbReference type="RefSeq" id="XP_002555604.1">
    <property type="nucleotide sequence ID" value="XM_002555558.1"/>
</dbReference>
<sequence>MRAPLRHFRLLSTKSKPQSSLPRRLLKRLISPPAETPQISGWKEWFAHLNDDSRIQLKQLQDNLMKDVKVDGSMENTLMMGEVNQFHFQNSLAEIKTPTLLLHGYAASSMAFHRNFEGLSKCIRDLYAIDLPANGLSPPQPLEIRCTEPQPLKIEISNDTFKLPYTINSLHHKSAIQNFEDYYLDALEQWRLDNKLGPINIVAHSFGGYISFRYAVKYPHAVKRLCLLSPLGVERNIFSVNNNWRSNTQYKLDFENPASKFYIRKGPAIPPAIFELQTKVLRGLGPLGARLCWNYITAAYARVPSLKYKQYIFEMFYGKNALTQTSKDIFTGLFTNRLLARDPLLDSLCHVRSKKLLLMYGDHDWMNRKAGLEMVTEAKKLGIDAQYGEVSSSGHNLFLDNPEESNELIVSFLRN</sequence>
<evidence type="ECO:0000313" key="2">
    <source>
        <dbReference type="EMBL" id="CAR25167.1"/>
    </source>
</evidence>
<dbReference type="KEGG" id="lth:KLTH0G13178g"/>
<dbReference type="InterPro" id="IPR029058">
    <property type="entry name" value="AB_hydrolase_fold"/>
</dbReference>
<dbReference type="PANTHER" id="PTHR42886">
    <property type="entry name" value="RE40534P-RELATED"/>
    <property type="match status" value="1"/>
</dbReference>
<gene>
    <name evidence="2" type="ordered locus">KLTH0G13178g</name>
</gene>
<dbReference type="OMA" id="YGQYDFM"/>
<dbReference type="GO" id="GO:0035965">
    <property type="term" value="P:cardiolipin acyl-chain remodeling"/>
    <property type="evidence" value="ECO:0007669"/>
    <property type="project" value="TreeGrafter"/>
</dbReference>
<dbReference type="PANTHER" id="PTHR42886:SF23">
    <property type="entry name" value="1-ACYLGLYCEROL-3-PHOSPHATE O-ACYLTRANSFERASE ICT1-RELATED"/>
    <property type="match status" value="1"/>
</dbReference>
<dbReference type="AlphaFoldDB" id="C5DN06"/>
<dbReference type="SUPFAM" id="SSF53474">
    <property type="entry name" value="alpha/beta-Hydrolases"/>
    <property type="match status" value="1"/>
</dbReference>
<keyword evidence="3" id="KW-1185">Reference proteome</keyword>
<dbReference type="Pfam" id="PF00561">
    <property type="entry name" value="Abhydrolase_1"/>
    <property type="match status" value="1"/>
</dbReference>
<dbReference type="MEROPS" id="S33.A42"/>
<name>C5DN06_LACTC</name>
<dbReference type="EMBL" id="CU928171">
    <property type="protein sequence ID" value="CAR25167.1"/>
    <property type="molecule type" value="Genomic_DNA"/>
</dbReference>
<reference evidence="2 3" key="1">
    <citation type="journal article" date="2009" name="Genome Res.">
        <title>Comparative genomics of protoploid Saccharomycetaceae.</title>
        <authorList>
            <consortium name="The Genolevures Consortium"/>
            <person name="Souciet J.-L."/>
            <person name="Dujon B."/>
            <person name="Gaillardin C."/>
            <person name="Johnston M."/>
            <person name="Baret P.V."/>
            <person name="Cliften P."/>
            <person name="Sherman D.J."/>
            <person name="Weissenbach J."/>
            <person name="Westhof E."/>
            <person name="Wincker P."/>
            <person name="Jubin C."/>
            <person name="Poulain J."/>
            <person name="Barbe V."/>
            <person name="Segurens B."/>
            <person name="Artiguenave F."/>
            <person name="Anthouard V."/>
            <person name="Vacherie B."/>
            <person name="Val M.-E."/>
            <person name="Fulton R.S."/>
            <person name="Minx P."/>
            <person name="Wilson R."/>
            <person name="Durrens P."/>
            <person name="Jean G."/>
            <person name="Marck C."/>
            <person name="Martin T."/>
            <person name="Nikolski M."/>
            <person name="Rolland T."/>
            <person name="Seret M.-L."/>
            <person name="Casaregola S."/>
            <person name="Despons L."/>
            <person name="Fairhead C."/>
            <person name="Fischer G."/>
            <person name="Lafontaine I."/>
            <person name="Leh V."/>
            <person name="Lemaire M."/>
            <person name="de Montigny J."/>
            <person name="Neuveglise C."/>
            <person name="Thierry A."/>
            <person name="Blanc-Lenfle I."/>
            <person name="Bleykasten C."/>
            <person name="Diffels J."/>
            <person name="Fritsch E."/>
            <person name="Frangeul L."/>
            <person name="Goeffon A."/>
            <person name="Jauniaux N."/>
            <person name="Kachouri-Lafond R."/>
            <person name="Payen C."/>
            <person name="Potier S."/>
            <person name="Pribylova L."/>
            <person name="Ozanne C."/>
            <person name="Richard G.-F."/>
            <person name="Sacerdot C."/>
            <person name="Straub M.-L."/>
            <person name="Talla E."/>
        </authorList>
    </citation>
    <scope>NUCLEOTIDE SEQUENCE [LARGE SCALE GENOMIC DNA]</scope>
    <source>
        <strain evidence="3">ATCC 56472 / CBS 6340 / NRRL Y-8284</strain>
    </source>
</reference>
<dbReference type="ESTHER" id="lactc-c5dn06">
    <property type="family name" value="CGI-58_ABHD5_ABHD4"/>
</dbReference>
<dbReference type="GO" id="GO:0004623">
    <property type="term" value="F:phospholipase A2 activity"/>
    <property type="evidence" value="ECO:0007669"/>
    <property type="project" value="TreeGrafter"/>
</dbReference>
<dbReference type="InterPro" id="IPR000073">
    <property type="entry name" value="AB_hydrolase_1"/>
</dbReference>
<proteinExistence type="predicted"/>
<dbReference type="FunCoup" id="C5DN06">
    <property type="interactions" value="244"/>
</dbReference>
<dbReference type="STRING" id="559295.C5DN06"/>
<evidence type="ECO:0000313" key="3">
    <source>
        <dbReference type="Proteomes" id="UP000002036"/>
    </source>
</evidence>
<dbReference type="Gene3D" id="3.40.50.1820">
    <property type="entry name" value="alpha/beta hydrolase"/>
    <property type="match status" value="1"/>
</dbReference>
<organism evidence="2 3">
    <name type="scientific">Lachancea thermotolerans (strain ATCC 56472 / CBS 6340 / NRRL Y-8284)</name>
    <name type="common">Yeast</name>
    <name type="synonym">Kluyveromyces thermotolerans</name>
    <dbReference type="NCBI Taxonomy" id="559295"/>
    <lineage>
        <taxon>Eukaryota</taxon>
        <taxon>Fungi</taxon>
        <taxon>Dikarya</taxon>
        <taxon>Ascomycota</taxon>
        <taxon>Saccharomycotina</taxon>
        <taxon>Saccharomycetes</taxon>
        <taxon>Saccharomycetales</taxon>
        <taxon>Saccharomycetaceae</taxon>
        <taxon>Lachancea</taxon>
    </lineage>
</organism>
<dbReference type="GO" id="GO:0055088">
    <property type="term" value="P:lipid homeostasis"/>
    <property type="evidence" value="ECO:0007669"/>
    <property type="project" value="TreeGrafter"/>
</dbReference>
<dbReference type="GeneID" id="8293887"/>
<dbReference type="Proteomes" id="UP000002036">
    <property type="component" value="Chromosome G"/>
</dbReference>
<dbReference type="GO" id="GO:0042171">
    <property type="term" value="F:lysophosphatidic acid acyltransferase activity"/>
    <property type="evidence" value="ECO:0007669"/>
    <property type="project" value="TreeGrafter"/>
</dbReference>
<dbReference type="HOGENOM" id="CLU_017361_1_1_1"/>
<evidence type="ECO:0000259" key="1">
    <source>
        <dbReference type="Pfam" id="PF00561"/>
    </source>
</evidence>
<dbReference type="GO" id="GO:0005743">
    <property type="term" value="C:mitochondrial inner membrane"/>
    <property type="evidence" value="ECO:0007669"/>
    <property type="project" value="TreeGrafter"/>
</dbReference>
<dbReference type="OrthoDB" id="7457040at2759"/>
<dbReference type="eggNOG" id="KOG4409">
    <property type="taxonomic scope" value="Eukaryota"/>
</dbReference>
<feature type="domain" description="AB hydrolase-1" evidence="1">
    <location>
        <begin position="100"/>
        <end position="257"/>
    </location>
</feature>
<dbReference type="InParanoid" id="C5DN06"/>
<accession>C5DN06</accession>
<protein>
    <submittedName>
        <fullName evidence="2">KLTH0G13178p</fullName>
    </submittedName>
</protein>
<dbReference type="GO" id="GO:0006654">
    <property type="term" value="P:phosphatidic acid biosynthetic process"/>
    <property type="evidence" value="ECO:0007669"/>
    <property type="project" value="TreeGrafter"/>
</dbReference>